<protein>
    <submittedName>
        <fullName evidence="1">Uncharacterized protein</fullName>
    </submittedName>
</protein>
<proteinExistence type="predicted"/>
<dbReference type="EMBL" id="UYRU01047541">
    <property type="protein sequence ID" value="VDN09667.1"/>
    <property type="molecule type" value="Genomic_DNA"/>
</dbReference>
<name>A0A3P7LCM2_DIBLA</name>
<keyword evidence="2" id="KW-1185">Reference proteome</keyword>
<organism evidence="1 2">
    <name type="scientific">Dibothriocephalus latus</name>
    <name type="common">Fish tapeworm</name>
    <name type="synonym">Diphyllobothrium latum</name>
    <dbReference type="NCBI Taxonomy" id="60516"/>
    <lineage>
        <taxon>Eukaryota</taxon>
        <taxon>Metazoa</taxon>
        <taxon>Spiralia</taxon>
        <taxon>Lophotrochozoa</taxon>
        <taxon>Platyhelminthes</taxon>
        <taxon>Cestoda</taxon>
        <taxon>Eucestoda</taxon>
        <taxon>Diphyllobothriidea</taxon>
        <taxon>Diphyllobothriidae</taxon>
        <taxon>Dibothriocephalus</taxon>
    </lineage>
</organism>
<evidence type="ECO:0000313" key="1">
    <source>
        <dbReference type="EMBL" id="VDN09667.1"/>
    </source>
</evidence>
<dbReference type="Proteomes" id="UP000281553">
    <property type="component" value="Unassembled WGS sequence"/>
</dbReference>
<gene>
    <name evidence="1" type="ORF">DILT_LOCUS5498</name>
</gene>
<evidence type="ECO:0000313" key="2">
    <source>
        <dbReference type="Proteomes" id="UP000281553"/>
    </source>
</evidence>
<sequence length="68" mass="7243">MRNPLPLVSEVRPNVELSWRGTEDIPNKLLLPPPPSPPPPPPEELVGELIEGDRMLLAAAMTAAIAAG</sequence>
<accession>A0A3P7LCM2</accession>
<reference evidence="1 2" key="1">
    <citation type="submission" date="2018-11" db="EMBL/GenBank/DDBJ databases">
        <authorList>
            <consortium name="Pathogen Informatics"/>
        </authorList>
    </citation>
    <scope>NUCLEOTIDE SEQUENCE [LARGE SCALE GENOMIC DNA]</scope>
</reference>
<dbReference type="AlphaFoldDB" id="A0A3P7LCM2"/>